<sequence>MSEINPPERPKPVEVMIEHGRFLPEILAESWSLHNPEWTFSDGISRLIKSDIDMYVFVDRMRLMIDNLILRLEGSDERLAEHHDALGVAHDPCPICTALRERNNRRAELLYGQVSIYASLALAVAEYRFQFDTWPTEARGSELSLPEGAWDEELAATVQEKIDLSADGGAEIIVAGFEGACGHASGGVAIGSNEYSEAARWLYGGLWSHGVEGSWLMASEQEEELFELAANVEQDAYDKAEHPRYWHVPLHEIWQGGYFGLLT</sequence>
<keyword evidence="2" id="KW-1185">Reference proteome</keyword>
<accession>A0A7M2YSN6</accession>
<name>A0A7M2YSN6_9ACTN</name>
<evidence type="ECO:0000313" key="2">
    <source>
        <dbReference type="Proteomes" id="UP000254134"/>
    </source>
</evidence>
<proteinExistence type="predicted"/>
<evidence type="ECO:0000313" key="1">
    <source>
        <dbReference type="EMBL" id="RDI73182.1"/>
    </source>
</evidence>
<organism evidence="1 2">
    <name type="scientific">Gaiella occulta</name>
    <dbReference type="NCBI Taxonomy" id="1002870"/>
    <lineage>
        <taxon>Bacteria</taxon>
        <taxon>Bacillati</taxon>
        <taxon>Actinomycetota</taxon>
        <taxon>Thermoleophilia</taxon>
        <taxon>Gaiellales</taxon>
        <taxon>Gaiellaceae</taxon>
        <taxon>Gaiella</taxon>
    </lineage>
</organism>
<comment type="caution">
    <text evidence="1">The sequence shown here is derived from an EMBL/GenBank/DDBJ whole genome shotgun (WGS) entry which is preliminary data.</text>
</comment>
<dbReference type="RefSeq" id="WP_147281355.1">
    <property type="nucleotide sequence ID" value="NZ_QQZY01000017.1"/>
</dbReference>
<protein>
    <submittedName>
        <fullName evidence="1">Uncharacterized protein</fullName>
    </submittedName>
</protein>
<dbReference type="AlphaFoldDB" id="A0A7M2YSN6"/>
<dbReference type="EMBL" id="QQZY01000017">
    <property type="protein sequence ID" value="RDI73182.1"/>
    <property type="molecule type" value="Genomic_DNA"/>
</dbReference>
<reference evidence="1 2" key="1">
    <citation type="submission" date="2018-07" db="EMBL/GenBank/DDBJ databases">
        <title>High-quality-draft genome sequence of Gaiella occulta.</title>
        <authorList>
            <person name="Severino R."/>
            <person name="Froufe H.J.C."/>
            <person name="Rainey F.A."/>
            <person name="Barroso C."/>
            <person name="Albuquerque L."/>
            <person name="Lobo-Da-Cunha A."/>
            <person name="Da Costa M.S."/>
            <person name="Egas C."/>
        </authorList>
    </citation>
    <scope>NUCLEOTIDE SEQUENCE [LARGE SCALE GENOMIC DNA]</scope>
    <source>
        <strain evidence="1 2">F2-233</strain>
    </source>
</reference>
<gene>
    <name evidence="1" type="ORF">Gocc_3096</name>
</gene>
<dbReference type="Proteomes" id="UP000254134">
    <property type="component" value="Unassembled WGS sequence"/>
</dbReference>
<reference evidence="2" key="2">
    <citation type="journal article" date="2019" name="MicrobiologyOpen">
        <title>High-quality draft genome sequence of Gaiella occulta isolated from a 150 meter deep mineral water borehole and comparison with the genome sequences of other deep-branching lineages of the phylum Actinobacteria.</title>
        <authorList>
            <person name="Severino R."/>
            <person name="Froufe H.J.C."/>
            <person name="Barroso C."/>
            <person name="Albuquerque L."/>
            <person name="Lobo-da-Cunha A."/>
            <person name="da Costa M.S."/>
            <person name="Egas C."/>
        </authorList>
    </citation>
    <scope>NUCLEOTIDE SEQUENCE [LARGE SCALE GENOMIC DNA]</scope>
    <source>
        <strain evidence="2">F2-233</strain>
    </source>
</reference>